<dbReference type="OrthoDB" id="239865at2759"/>
<name>A0A2T9Y869_9FUNG</name>
<proteinExistence type="predicted"/>
<dbReference type="AlphaFoldDB" id="A0A2T9Y869"/>
<dbReference type="SUPFAM" id="SSF50978">
    <property type="entry name" value="WD40 repeat-like"/>
    <property type="match status" value="1"/>
</dbReference>
<evidence type="ECO:0008006" key="3">
    <source>
        <dbReference type="Google" id="ProtNLM"/>
    </source>
</evidence>
<dbReference type="Pfam" id="PF00400">
    <property type="entry name" value="WD40"/>
    <property type="match status" value="2"/>
</dbReference>
<organism evidence="1 2">
    <name type="scientific">Smittium simulii</name>
    <dbReference type="NCBI Taxonomy" id="133385"/>
    <lineage>
        <taxon>Eukaryota</taxon>
        <taxon>Fungi</taxon>
        <taxon>Fungi incertae sedis</taxon>
        <taxon>Zoopagomycota</taxon>
        <taxon>Kickxellomycotina</taxon>
        <taxon>Harpellomycetes</taxon>
        <taxon>Harpellales</taxon>
        <taxon>Legeriomycetaceae</taxon>
        <taxon>Smittium</taxon>
    </lineage>
</organism>
<accession>A0A2T9Y869</accession>
<protein>
    <recommendedName>
        <fullName evidence="3">Anaphase-promoting complex subunit 4 WD40 domain-containing protein</fullName>
    </recommendedName>
</protein>
<sequence length="473" mass="52644">MSGAQSFAISKAILITGGFHRLDFSGDLTLNSCSQLQNDLHKMLLRFVFCIVASTLMVSSETIVQNSQIVEPQLALRRFGNPSDKPEPNTPEYKKCKAEHGNKRTWKHKTHPCNNCWCNPKGGITCTRMCPDGTQLLTNSGDNVARIFDYNSCNAVIADNQKLEMKNEYFAEQTILSLAWYPNKCSNDPASCCYLNSTRDQPIKIIDSNYGYVRAKYKSHSDKDELLTAYACSFNSTGERIYAGYFEKIGIFDTQYPGNPVQLIKTSPSRKSSDGLKGIISCIDFPHPLSALSPNSFLSATFSGNMALCDQRSGTISHVWTMQNLTRKPKGITNVSFSPDGNFIFAGTRQSNNIFCWDVRNLSTPISSFSRVGKTQQRVGFIVDNSQNYLICGNLDGSIWFHGLNQNMQCTKTDKFLVHGDAVSDISMHPNNPIIASVSGQRHFNINDSSEDSCSDFDSSIKIFEILADNKDL</sequence>
<evidence type="ECO:0000313" key="1">
    <source>
        <dbReference type="EMBL" id="PVU88515.1"/>
    </source>
</evidence>
<dbReference type="Gene3D" id="2.130.10.10">
    <property type="entry name" value="YVTN repeat-like/Quinoprotein amine dehydrogenase"/>
    <property type="match status" value="1"/>
</dbReference>
<dbReference type="PANTHER" id="PTHR13211">
    <property type="entry name" value="TELOMERASE CAJAL BODY PROTEIN 1"/>
    <property type="match status" value="1"/>
</dbReference>
<dbReference type="InterPro" id="IPR036322">
    <property type="entry name" value="WD40_repeat_dom_sf"/>
</dbReference>
<dbReference type="InterPro" id="IPR015943">
    <property type="entry name" value="WD40/YVTN_repeat-like_dom_sf"/>
</dbReference>
<reference evidence="1 2" key="1">
    <citation type="journal article" date="2018" name="MBio">
        <title>Comparative Genomics Reveals the Core Gene Toolbox for the Fungus-Insect Symbiosis.</title>
        <authorList>
            <person name="Wang Y."/>
            <person name="Stata M."/>
            <person name="Wang W."/>
            <person name="Stajich J.E."/>
            <person name="White M.M."/>
            <person name="Moncalvo J.M."/>
        </authorList>
    </citation>
    <scope>NUCLEOTIDE SEQUENCE [LARGE SCALE GENOMIC DNA]</scope>
    <source>
        <strain evidence="1 2">SWE-8-4</strain>
    </source>
</reference>
<dbReference type="InterPro" id="IPR001680">
    <property type="entry name" value="WD40_rpt"/>
</dbReference>
<keyword evidence="2" id="KW-1185">Reference proteome</keyword>
<dbReference type="EMBL" id="MBFR01000379">
    <property type="protein sequence ID" value="PVU88515.1"/>
    <property type="molecule type" value="Genomic_DNA"/>
</dbReference>
<evidence type="ECO:0000313" key="2">
    <source>
        <dbReference type="Proteomes" id="UP000245383"/>
    </source>
</evidence>
<comment type="caution">
    <text evidence="1">The sequence shown here is derived from an EMBL/GenBank/DDBJ whole genome shotgun (WGS) entry which is preliminary data.</text>
</comment>
<dbReference type="InterPro" id="IPR051150">
    <property type="entry name" value="SWT21/TCAB1_mRNA_Telomere"/>
</dbReference>
<gene>
    <name evidence="1" type="ORF">BB561_005816</name>
</gene>
<dbReference type="Proteomes" id="UP000245383">
    <property type="component" value="Unassembled WGS sequence"/>
</dbReference>
<dbReference type="PANTHER" id="PTHR13211:SF0">
    <property type="entry name" value="TELOMERASE CAJAL BODY PROTEIN 1"/>
    <property type="match status" value="1"/>
</dbReference>
<dbReference type="SMART" id="SM00320">
    <property type="entry name" value="WD40"/>
    <property type="match status" value="4"/>
</dbReference>
<dbReference type="STRING" id="133385.A0A2T9Y869"/>